<gene>
    <name evidence="2" type="ORF">TWF718_009804</name>
</gene>
<evidence type="ECO:0008006" key="4">
    <source>
        <dbReference type="Google" id="ProtNLM"/>
    </source>
</evidence>
<evidence type="ECO:0000256" key="1">
    <source>
        <dbReference type="SAM" id="MobiDB-lite"/>
    </source>
</evidence>
<evidence type="ECO:0000313" key="2">
    <source>
        <dbReference type="EMBL" id="KAK6337019.1"/>
    </source>
</evidence>
<dbReference type="EMBL" id="JAVHNR010000007">
    <property type="protein sequence ID" value="KAK6337019.1"/>
    <property type="molecule type" value="Genomic_DNA"/>
</dbReference>
<evidence type="ECO:0000313" key="3">
    <source>
        <dbReference type="Proteomes" id="UP001313282"/>
    </source>
</evidence>
<feature type="region of interest" description="Disordered" evidence="1">
    <location>
        <begin position="80"/>
        <end position="101"/>
    </location>
</feature>
<name>A0AAN8MX38_9PEZI</name>
<organism evidence="2 3">
    <name type="scientific">Orbilia javanica</name>
    <dbReference type="NCBI Taxonomy" id="47235"/>
    <lineage>
        <taxon>Eukaryota</taxon>
        <taxon>Fungi</taxon>
        <taxon>Dikarya</taxon>
        <taxon>Ascomycota</taxon>
        <taxon>Pezizomycotina</taxon>
        <taxon>Orbiliomycetes</taxon>
        <taxon>Orbiliales</taxon>
        <taxon>Orbiliaceae</taxon>
        <taxon>Orbilia</taxon>
    </lineage>
</organism>
<dbReference type="Proteomes" id="UP001313282">
    <property type="component" value="Unassembled WGS sequence"/>
</dbReference>
<dbReference type="AlphaFoldDB" id="A0AAN8MX38"/>
<proteinExistence type="predicted"/>
<accession>A0AAN8MX38</accession>
<sequence>MAPLTLATVPLEVKLEIANSLGSVADLIALYQTCSELRLVRAFTAIRKQVFENETRERLTPELIGLWNSLLFKRLQSEKLDAPQRPDSNDMDPEGNTAGDDHTVDFEPHGKEQILSHISEVSELRRTTRWFTLQFIEHHFYKKSENMPPTAAEVDRIDDAFCALWFWMEVPYDSLDINPYMLETATSLFGDTVNLKCSAADAAVRLGVYTFLRSRISHLGPLRPRSFNKEVLAGIARISPCLSRYFKIGVPNIIMMNFGLQGIKNIVTGRPNRSIFRLIPCILHPTLLDRFPRDEHQLLHCFTSLINTYRDNSTEALRNRRFWKGPDSLCVAGEAPWIQPGLDLNIVFWDDERLLKWGYCPATQHLAPTELAEQSILWRRESTDPPCTDCQPEWDCSHQL</sequence>
<keyword evidence="3" id="KW-1185">Reference proteome</keyword>
<comment type="caution">
    <text evidence="2">The sequence shown here is derived from an EMBL/GenBank/DDBJ whole genome shotgun (WGS) entry which is preliminary data.</text>
</comment>
<reference evidence="2 3" key="1">
    <citation type="submission" date="2019-10" db="EMBL/GenBank/DDBJ databases">
        <authorList>
            <person name="Palmer J.M."/>
        </authorList>
    </citation>
    <scope>NUCLEOTIDE SEQUENCE [LARGE SCALE GENOMIC DNA]</scope>
    <source>
        <strain evidence="2 3">TWF718</strain>
    </source>
</reference>
<protein>
    <recommendedName>
        <fullName evidence="4">F-box domain-containing protein</fullName>
    </recommendedName>
</protein>